<reference evidence="1" key="1">
    <citation type="submission" date="2018-12" db="EMBL/GenBank/DDBJ databases">
        <authorList>
            <person name="Sun L."/>
            <person name="Chen Z."/>
        </authorList>
    </citation>
    <scope>NUCLEOTIDE SEQUENCE [LARGE SCALE GENOMIC DNA]</scope>
    <source>
        <strain evidence="1">3-2-2</strain>
    </source>
</reference>
<dbReference type="InterPro" id="IPR028951">
    <property type="entry name" value="Imm64"/>
</dbReference>
<keyword evidence="2" id="KW-1185">Reference proteome</keyword>
<dbReference type="RefSeq" id="WP_126047298.1">
    <property type="nucleotide sequence ID" value="NZ_QYTV02000001.1"/>
</dbReference>
<dbReference type="Pfam" id="PF15600">
    <property type="entry name" value="Imm64"/>
    <property type="match status" value="1"/>
</dbReference>
<evidence type="ECO:0000313" key="1">
    <source>
        <dbReference type="EMBL" id="RST77371.1"/>
    </source>
</evidence>
<proteinExistence type="predicted"/>
<sequence>MSSGGDVNIGMVFTEEKGIFVTWSKMKSYIIKNGGQFKKLKYSKDMDGENWIQLDIKDNSLDESFLTGYYPELELSRSSLGLNTERIHLSIEKDDGYFGFLFGIEWDSLFSKEVDVAKIRNHMVATLTAIYETIPFAYSFIGHEIEIDSSPDEFEDLIAHNDSYPVALIESKDGLDIYYGNIGIDGISGQIPKKDSVTI</sequence>
<comment type="caution">
    <text evidence="1">The sequence shown here is derived from an EMBL/GenBank/DDBJ whole genome shotgun (WGS) entry which is preliminary data.</text>
</comment>
<dbReference type="OrthoDB" id="1647923at2"/>
<accession>A0A429Y7G6</accession>
<dbReference type="Proteomes" id="UP000287156">
    <property type="component" value="Unassembled WGS sequence"/>
</dbReference>
<dbReference type="EMBL" id="QYTV02000001">
    <property type="protein sequence ID" value="RST77371.1"/>
    <property type="molecule type" value="Genomic_DNA"/>
</dbReference>
<gene>
    <name evidence="1" type="ORF">D4T97_002465</name>
</gene>
<dbReference type="AlphaFoldDB" id="A0A429Y7G6"/>
<protein>
    <submittedName>
        <fullName evidence="1">Uncharacterized protein</fullName>
    </submittedName>
</protein>
<evidence type="ECO:0000313" key="2">
    <source>
        <dbReference type="Proteomes" id="UP000287156"/>
    </source>
</evidence>
<name>A0A429Y7G6_9BACI</name>
<organism evidence="1 2">
    <name type="scientific">Siminovitchia acidinfaciens</name>
    <dbReference type="NCBI Taxonomy" id="2321395"/>
    <lineage>
        <taxon>Bacteria</taxon>
        <taxon>Bacillati</taxon>
        <taxon>Bacillota</taxon>
        <taxon>Bacilli</taxon>
        <taxon>Bacillales</taxon>
        <taxon>Bacillaceae</taxon>
        <taxon>Siminovitchia</taxon>
    </lineage>
</organism>